<accession>A0AAV8G493</accession>
<evidence type="ECO:0000256" key="3">
    <source>
        <dbReference type="ARBA" id="ARBA00023002"/>
    </source>
</evidence>
<sequence>MASEKSKILIVGSTGYIGKFIVSASVRLGHPTFAMVRDPAPADPAKAKLLQSFSDLGVTIVRGDLNDHESLMKSIKAVDVVISAIGIKQIKEQIKLIAAIKEAAPRKSISNKSSNKQRFFPSEFGTDIDHGHVVGPSKMQFEAKPQVRQIIKDEGIPYTFVVCNFFAGYFLPTIGQAALSGLPTDKYTILGNGNTKAVFLDEDDIATFTIKAVDDPRTLNKILHMRPAMNSLSQNELIALWEKKTGKTFERIYLPEEEVVKKILESPFPLNIVLDVCYSAYVKGGHTGFEIDPAVAVEASELYPDVLLAQNEGVIREKRERERDRRTKEGEDRQLHGRRRSVPVLCFHLLALIHSLSLSSCTALPGGVATGGGFTTTNSDN</sequence>
<dbReference type="Proteomes" id="UP001140206">
    <property type="component" value="Chromosome 2"/>
</dbReference>
<evidence type="ECO:0000259" key="4">
    <source>
        <dbReference type="Pfam" id="PF05368"/>
    </source>
</evidence>
<dbReference type="InterPro" id="IPR008030">
    <property type="entry name" value="NmrA-like"/>
</dbReference>
<protein>
    <submittedName>
        <fullName evidence="5">Isoflavone reductase-like protein</fullName>
    </submittedName>
</protein>
<gene>
    <name evidence="5" type="ORF">LUZ62_049472</name>
</gene>
<proteinExistence type="inferred from homology"/>
<evidence type="ECO:0000256" key="2">
    <source>
        <dbReference type="ARBA" id="ARBA00022857"/>
    </source>
</evidence>
<dbReference type="PANTHER" id="PTHR43349">
    <property type="entry name" value="PINORESINOL REDUCTASE-RELATED"/>
    <property type="match status" value="1"/>
</dbReference>
<evidence type="ECO:0000313" key="5">
    <source>
        <dbReference type="EMBL" id="KAJ4798226.1"/>
    </source>
</evidence>
<dbReference type="GO" id="GO:0016491">
    <property type="term" value="F:oxidoreductase activity"/>
    <property type="evidence" value="ECO:0007669"/>
    <property type="project" value="UniProtKB-KW"/>
</dbReference>
<dbReference type="InterPro" id="IPR045312">
    <property type="entry name" value="PCBER-like"/>
</dbReference>
<dbReference type="EMBL" id="JAMFTS010000002">
    <property type="protein sequence ID" value="KAJ4798226.1"/>
    <property type="molecule type" value="Genomic_DNA"/>
</dbReference>
<comment type="caution">
    <text evidence="5">The sequence shown here is derived from an EMBL/GenBank/DDBJ whole genome shotgun (WGS) entry which is preliminary data.</text>
</comment>
<dbReference type="SUPFAM" id="SSF51735">
    <property type="entry name" value="NAD(P)-binding Rossmann-fold domains"/>
    <property type="match status" value="1"/>
</dbReference>
<feature type="domain" description="NmrA-like" evidence="4">
    <location>
        <begin position="4"/>
        <end position="304"/>
    </location>
</feature>
<evidence type="ECO:0000313" key="6">
    <source>
        <dbReference type="Proteomes" id="UP001140206"/>
    </source>
</evidence>
<dbReference type="InterPro" id="IPR050608">
    <property type="entry name" value="NmrA-type/Isoflavone_red_sf"/>
</dbReference>
<keyword evidence="6" id="KW-1185">Reference proteome</keyword>
<reference evidence="5" key="1">
    <citation type="submission" date="2022-08" db="EMBL/GenBank/DDBJ databases">
        <authorList>
            <person name="Marques A."/>
        </authorList>
    </citation>
    <scope>NUCLEOTIDE SEQUENCE</scope>
    <source>
        <strain evidence="5">RhyPub2mFocal</strain>
        <tissue evidence="5">Leaves</tissue>
    </source>
</reference>
<dbReference type="Gene3D" id="3.90.25.10">
    <property type="entry name" value="UDP-galactose 4-epimerase, domain 1"/>
    <property type="match status" value="1"/>
</dbReference>
<dbReference type="CDD" id="cd05259">
    <property type="entry name" value="PCBER_SDR_a"/>
    <property type="match status" value="1"/>
</dbReference>
<name>A0AAV8G493_9POAL</name>
<organism evidence="5 6">
    <name type="scientific">Rhynchospora pubera</name>
    <dbReference type="NCBI Taxonomy" id="906938"/>
    <lineage>
        <taxon>Eukaryota</taxon>
        <taxon>Viridiplantae</taxon>
        <taxon>Streptophyta</taxon>
        <taxon>Embryophyta</taxon>
        <taxon>Tracheophyta</taxon>
        <taxon>Spermatophyta</taxon>
        <taxon>Magnoliopsida</taxon>
        <taxon>Liliopsida</taxon>
        <taxon>Poales</taxon>
        <taxon>Cyperaceae</taxon>
        <taxon>Cyperoideae</taxon>
        <taxon>Rhynchosporeae</taxon>
        <taxon>Rhynchospora</taxon>
    </lineage>
</organism>
<dbReference type="AlphaFoldDB" id="A0AAV8G493"/>
<dbReference type="Pfam" id="PF05368">
    <property type="entry name" value="NmrA"/>
    <property type="match status" value="1"/>
</dbReference>
<comment type="similarity">
    <text evidence="1">Belongs to the NmrA-type oxidoreductase family. Isoflavone reductase subfamily.</text>
</comment>
<dbReference type="Gene3D" id="3.40.50.720">
    <property type="entry name" value="NAD(P)-binding Rossmann-like Domain"/>
    <property type="match status" value="1"/>
</dbReference>
<dbReference type="InterPro" id="IPR036291">
    <property type="entry name" value="NAD(P)-bd_dom_sf"/>
</dbReference>
<keyword evidence="3" id="KW-0560">Oxidoreductase</keyword>
<keyword evidence="2" id="KW-0521">NADP</keyword>
<dbReference type="PANTHER" id="PTHR43349:SF35">
    <property type="entry name" value="PHENYLCOUMARAN BENZYLIC ETHER REDUCTASE 1"/>
    <property type="match status" value="1"/>
</dbReference>
<evidence type="ECO:0000256" key="1">
    <source>
        <dbReference type="ARBA" id="ARBA00005725"/>
    </source>
</evidence>